<reference evidence="7" key="1">
    <citation type="submission" date="2022-08" db="EMBL/GenBank/DDBJ databases">
        <title>Genome sequencing of akame (Lates japonicus).</title>
        <authorList>
            <person name="Hashiguchi Y."/>
            <person name="Takahashi H."/>
        </authorList>
    </citation>
    <scope>NUCLEOTIDE SEQUENCE</scope>
    <source>
        <strain evidence="7">Kochi</strain>
    </source>
</reference>
<dbReference type="Proteomes" id="UP001279410">
    <property type="component" value="Unassembled WGS sequence"/>
</dbReference>
<name>A0AAD3R4U3_LATJO</name>
<sequence>MPTNFTVVPVKDNTRKAKEGNEEDDVDDNNVLKEEEEDATGDGVPKENSPFINNTDNDKGNSYDGTNMALFEEEMDSNPMVSSLLNKLANYTNLTQGAQEHEEADDDEGPKKKAVKSPQMGTFMGVYLPCLQNILGVILFLRLTWIVGTAGILESLAIVGLCCSCTMLTAISARQSLLTVLCQENMCQSGPLSMLVENKKLPVLWSEVTLAKDIYMPYVVNDITTFFTLLVGIYSPLSLGQESDKSETHPHYL</sequence>
<dbReference type="GO" id="GO:0015379">
    <property type="term" value="F:potassium:chloride symporter activity"/>
    <property type="evidence" value="ECO:0007669"/>
    <property type="project" value="TreeGrafter"/>
</dbReference>
<evidence type="ECO:0000256" key="5">
    <source>
        <dbReference type="SAM" id="MobiDB-lite"/>
    </source>
</evidence>
<gene>
    <name evidence="7" type="ORF">AKAME5_000752800</name>
</gene>
<protein>
    <submittedName>
        <fullName evidence="7">Solute carrier family 12 member 7 isoform X4</fullName>
    </submittedName>
</protein>
<dbReference type="GO" id="GO:0045202">
    <property type="term" value="C:synapse"/>
    <property type="evidence" value="ECO:0007669"/>
    <property type="project" value="GOC"/>
</dbReference>
<dbReference type="GO" id="GO:0007268">
    <property type="term" value="P:chemical synaptic transmission"/>
    <property type="evidence" value="ECO:0007669"/>
    <property type="project" value="TreeGrafter"/>
</dbReference>
<dbReference type="PANTHER" id="PTHR11827:SF47">
    <property type="entry name" value="SOLUTE CARRIER FAMILY 12 MEMBER 7"/>
    <property type="match status" value="1"/>
</dbReference>
<keyword evidence="8" id="KW-1185">Reference proteome</keyword>
<dbReference type="GO" id="GO:0055075">
    <property type="term" value="P:potassium ion homeostasis"/>
    <property type="evidence" value="ECO:0007669"/>
    <property type="project" value="TreeGrafter"/>
</dbReference>
<dbReference type="GO" id="GO:1990573">
    <property type="term" value="P:potassium ion import across plasma membrane"/>
    <property type="evidence" value="ECO:0007669"/>
    <property type="project" value="TreeGrafter"/>
</dbReference>
<dbReference type="EMBL" id="BRZM01000020">
    <property type="protein sequence ID" value="GLD54975.1"/>
    <property type="molecule type" value="Genomic_DNA"/>
</dbReference>
<dbReference type="GO" id="GO:0055064">
    <property type="term" value="P:chloride ion homeostasis"/>
    <property type="evidence" value="ECO:0007669"/>
    <property type="project" value="TreeGrafter"/>
</dbReference>
<keyword evidence="4 6" id="KW-0472">Membrane</keyword>
<comment type="caution">
    <text evidence="7">The sequence shown here is derived from an EMBL/GenBank/DDBJ whole genome shotgun (WGS) entry which is preliminary data.</text>
</comment>
<feature type="transmembrane region" description="Helical" evidence="6">
    <location>
        <begin position="121"/>
        <end position="141"/>
    </location>
</feature>
<evidence type="ECO:0000313" key="7">
    <source>
        <dbReference type="EMBL" id="GLD54975.1"/>
    </source>
</evidence>
<dbReference type="GO" id="GO:0005886">
    <property type="term" value="C:plasma membrane"/>
    <property type="evidence" value="ECO:0007669"/>
    <property type="project" value="TreeGrafter"/>
</dbReference>
<proteinExistence type="predicted"/>
<comment type="subcellular location">
    <subcellularLocation>
        <location evidence="1">Membrane</location>
        <topology evidence="1">Multi-pass membrane protein</topology>
    </subcellularLocation>
</comment>
<dbReference type="InterPro" id="IPR004842">
    <property type="entry name" value="SLC12A_fam"/>
</dbReference>
<keyword evidence="3 6" id="KW-1133">Transmembrane helix</keyword>
<accession>A0AAD3R4U3</accession>
<dbReference type="GO" id="GO:0006884">
    <property type="term" value="P:cell volume homeostasis"/>
    <property type="evidence" value="ECO:0007669"/>
    <property type="project" value="TreeGrafter"/>
</dbReference>
<evidence type="ECO:0000256" key="1">
    <source>
        <dbReference type="ARBA" id="ARBA00004141"/>
    </source>
</evidence>
<evidence type="ECO:0000256" key="2">
    <source>
        <dbReference type="ARBA" id="ARBA00022692"/>
    </source>
</evidence>
<evidence type="ECO:0000256" key="6">
    <source>
        <dbReference type="SAM" id="Phobius"/>
    </source>
</evidence>
<evidence type="ECO:0000313" key="8">
    <source>
        <dbReference type="Proteomes" id="UP001279410"/>
    </source>
</evidence>
<feature type="compositionally biased region" description="Acidic residues" evidence="5">
    <location>
        <begin position="21"/>
        <end position="40"/>
    </location>
</feature>
<dbReference type="PANTHER" id="PTHR11827">
    <property type="entry name" value="SOLUTE CARRIER FAMILY 12, CATION COTRANSPORTERS"/>
    <property type="match status" value="1"/>
</dbReference>
<keyword evidence="2 6" id="KW-0812">Transmembrane</keyword>
<feature type="region of interest" description="Disordered" evidence="5">
    <location>
        <begin position="1"/>
        <end position="65"/>
    </location>
</feature>
<dbReference type="AlphaFoldDB" id="A0AAD3R4U3"/>
<organism evidence="7 8">
    <name type="scientific">Lates japonicus</name>
    <name type="common">Japanese lates</name>
    <dbReference type="NCBI Taxonomy" id="270547"/>
    <lineage>
        <taxon>Eukaryota</taxon>
        <taxon>Metazoa</taxon>
        <taxon>Chordata</taxon>
        <taxon>Craniata</taxon>
        <taxon>Vertebrata</taxon>
        <taxon>Euteleostomi</taxon>
        <taxon>Actinopterygii</taxon>
        <taxon>Neopterygii</taxon>
        <taxon>Teleostei</taxon>
        <taxon>Neoteleostei</taxon>
        <taxon>Acanthomorphata</taxon>
        <taxon>Carangaria</taxon>
        <taxon>Carangaria incertae sedis</taxon>
        <taxon>Centropomidae</taxon>
        <taxon>Lates</taxon>
    </lineage>
</organism>
<evidence type="ECO:0000256" key="4">
    <source>
        <dbReference type="ARBA" id="ARBA00023136"/>
    </source>
</evidence>
<feature type="transmembrane region" description="Helical" evidence="6">
    <location>
        <begin position="147"/>
        <end position="171"/>
    </location>
</feature>
<evidence type="ECO:0000256" key="3">
    <source>
        <dbReference type="ARBA" id="ARBA00022989"/>
    </source>
</evidence>